<keyword evidence="2" id="KW-1185">Reference proteome</keyword>
<dbReference type="EMBL" id="AJIL01000113">
    <property type="protein sequence ID" value="KNE94579.1"/>
    <property type="molecule type" value="Genomic_DNA"/>
</dbReference>
<sequence length="391" mass="45937">MNAYQRALLKERQEGSAWSLAKSVGCFRSDNPDQRSAEKYQEIFQNTCFHLQRQVEFDKCMLMCDILRLPSNTNSRLCRTILPGLKEKLRLLPLALDSPSRYNDPSSWYEGMLDEFVELDELLQQIDLLMDPTRPDSRPYEEFAPLSVSCICKQVTRLYTSQLDRVFSAWGSFFRELNFSNPSSYSPTCTEQSLRVASLTRICLEEIDATIQRLHRPLSRVARDQWQNVDKELASWLRWYVEASSTDLIDQHARMKSFEATKQLIKLCRLYFNKLSRSTTRQPLVFGTPSMEIEQDRLNRLYLQTQLTKSSILDLINTNRPTSTQRLLRMTVDVQINYAKLHLFLEEYWDFLLEKHNRLVDQNAIVDARQWLESWISLFLIAIDNFRRALG</sequence>
<gene>
    <name evidence="1" type="ORF">PSTG_12042</name>
</gene>
<organism evidence="1 2">
    <name type="scientific">Puccinia striiformis f. sp. tritici PST-78</name>
    <dbReference type="NCBI Taxonomy" id="1165861"/>
    <lineage>
        <taxon>Eukaryota</taxon>
        <taxon>Fungi</taxon>
        <taxon>Dikarya</taxon>
        <taxon>Basidiomycota</taxon>
        <taxon>Pucciniomycotina</taxon>
        <taxon>Pucciniomycetes</taxon>
        <taxon>Pucciniales</taxon>
        <taxon>Pucciniaceae</taxon>
        <taxon>Puccinia</taxon>
    </lineage>
</organism>
<evidence type="ECO:0000313" key="2">
    <source>
        <dbReference type="Proteomes" id="UP000054564"/>
    </source>
</evidence>
<evidence type="ECO:0000313" key="1">
    <source>
        <dbReference type="EMBL" id="KNE94579.1"/>
    </source>
</evidence>
<dbReference type="AlphaFoldDB" id="A0A0L0V6H3"/>
<proteinExistence type="predicted"/>
<dbReference type="PANTHER" id="PTHR33069">
    <property type="entry name" value="CHROMOSOME 7, WHOLE GENOME SHOTGUN SEQUENCE-RELATED"/>
    <property type="match status" value="1"/>
</dbReference>
<name>A0A0L0V6H3_9BASI</name>
<comment type="caution">
    <text evidence="1">The sequence shown here is derived from an EMBL/GenBank/DDBJ whole genome shotgun (WGS) entry which is preliminary data.</text>
</comment>
<protein>
    <submittedName>
        <fullName evidence="1">Uncharacterized protein</fullName>
    </submittedName>
</protein>
<dbReference type="Proteomes" id="UP000054564">
    <property type="component" value="Unassembled WGS sequence"/>
</dbReference>
<reference evidence="2" key="1">
    <citation type="submission" date="2014-03" db="EMBL/GenBank/DDBJ databases">
        <title>The Genome Sequence of Puccinia striiformis f. sp. tritici PST-78.</title>
        <authorList>
            <consortium name="The Broad Institute Genome Sequencing Platform"/>
            <person name="Cuomo C."/>
            <person name="Hulbert S."/>
            <person name="Chen X."/>
            <person name="Walker B."/>
            <person name="Young S.K."/>
            <person name="Zeng Q."/>
            <person name="Gargeya S."/>
            <person name="Fitzgerald M."/>
            <person name="Haas B."/>
            <person name="Abouelleil A."/>
            <person name="Alvarado L."/>
            <person name="Arachchi H.M."/>
            <person name="Berlin A.M."/>
            <person name="Chapman S.B."/>
            <person name="Goldberg J."/>
            <person name="Griggs A."/>
            <person name="Gujja S."/>
            <person name="Hansen M."/>
            <person name="Howarth C."/>
            <person name="Imamovic A."/>
            <person name="Larimer J."/>
            <person name="McCowan C."/>
            <person name="Montmayeur A."/>
            <person name="Murphy C."/>
            <person name="Neiman D."/>
            <person name="Pearson M."/>
            <person name="Priest M."/>
            <person name="Roberts A."/>
            <person name="Saif S."/>
            <person name="Shea T."/>
            <person name="Sisk P."/>
            <person name="Sykes S."/>
            <person name="Wortman J."/>
            <person name="Nusbaum C."/>
            <person name="Birren B."/>
        </authorList>
    </citation>
    <scope>NUCLEOTIDE SEQUENCE [LARGE SCALE GENOMIC DNA]</scope>
    <source>
        <strain evidence="2">race PST-78</strain>
    </source>
</reference>
<dbReference type="PANTHER" id="PTHR33069:SF3">
    <property type="entry name" value="DYNEIN HEAVY CHAIN TAIL DOMAIN-CONTAINING PROTEIN"/>
    <property type="match status" value="1"/>
</dbReference>
<accession>A0A0L0V6H3</accession>